<dbReference type="SUPFAM" id="SSF56059">
    <property type="entry name" value="Glutathione synthetase ATP-binding domain-like"/>
    <property type="match status" value="1"/>
</dbReference>
<dbReference type="Pfam" id="PF02955">
    <property type="entry name" value="GSH-S_ATP"/>
    <property type="match status" value="1"/>
</dbReference>
<comment type="cofactor">
    <cofactor evidence="1">
        <name>Mn(2+)</name>
        <dbReference type="ChEBI" id="CHEBI:29035"/>
    </cofactor>
</comment>
<dbReference type="SUPFAM" id="SSF52440">
    <property type="entry name" value="PreATP-grasp domain"/>
    <property type="match status" value="1"/>
</dbReference>
<dbReference type="AlphaFoldDB" id="A0A097EMF2"/>
<comment type="similarity">
    <text evidence="10">Belongs to the prokaryotic GSH synthase family.</text>
</comment>
<keyword evidence="9" id="KW-0464">Manganese</keyword>
<keyword evidence="13" id="KW-1185">Reference proteome</keyword>
<evidence type="ECO:0000256" key="2">
    <source>
        <dbReference type="ARBA" id="ARBA00001946"/>
    </source>
</evidence>
<dbReference type="PROSITE" id="PS50975">
    <property type="entry name" value="ATP_GRASP"/>
    <property type="match status" value="1"/>
</dbReference>
<dbReference type="GO" id="GO:0005524">
    <property type="term" value="F:ATP binding"/>
    <property type="evidence" value="ECO:0007669"/>
    <property type="project" value="UniProtKB-UniRule"/>
</dbReference>
<reference evidence="12 13" key="1">
    <citation type="submission" date="2014-10" db="EMBL/GenBank/DDBJ databases">
        <title>Whole genome sequence of Francisella endociliophora strain FSC1006, isolated from a laboratory culture of the marine ciliate Euplotes raikovi.</title>
        <authorList>
            <person name="Granberg M."/>
            <person name="Backman S."/>
            <person name="Lundmark E."/>
            <person name="Nilsson E."/>
            <person name="Karlsson E."/>
            <person name="Thelaus J."/>
            <person name="Ohrman C."/>
            <person name="Larkeryd A."/>
            <person name="Stenberg P."/>
        </authorList>
    </citation>
    <scope>NUCLEOTIDE SEQUENCE [LARGE SCALE GENOMIC DNA]</scope>
    <source>
        <strain evidence="12 13">FSC1006</strain>
    </source>
</reference>
<evidence type="ECO:0000256" key="3">
    <source>
        <dbReference type="ARBA" id="ARBA00022598"/>
    </source>
</evidence>
<dbReference type="EMBL" id="CP009574">
    <property type="protein sequence ID" value="AIT08747.1"/>
    <property type="molecule type" value="Genomic_DNA"/>
</dbReference>
<dbReference type="GO" id="GO:0005737">
    <property type="term" value="C:cytoplasm"/>
    <property type="evidence" value="ECO:0007669"/>
    <property type="project" value="TreeGrafter"/>
</dbReference>
<evidence type="ECO:0000256" key="5">
    <source>
        <dbReference type="ARBA" id="ARBA00022723"/>
    </source>
</evidence>
<dbReference type="PANTHER" id="PTHR21621:SF4">
    <property type="entry name" value="GLUTATHIONE SYNTHETASE"/>
    <property type="match status" value="1"/>
</dbReference>
<dbReference type="NCBIfam" id="TIGR01380">
    <property type="entry name" value="glut_syn"/>
    <property type="match status" value="1"/>
</dbReference>
<dbReference type="InterPro" id="IPR013815">
    <property type="entry name" value="ATP_grasp_subdomain_1"/>
</dbReference>
<evidence type="ECO:0000259" key="11">
    <source>
        <dbReference type="PROSITE" id="PS50975"/>
    </source>
</evidence>
<feature type="domain" description="ATP-grasp" evidence="11">
    <location>
        <begin position="125"/>
        <end position="310"/>
    </location>
</feature>
<sequence>MKVGFIVDNLNSFNISKDSTFMMLQAAQDKGWEIYTFYLNDLSIINGKPQGDALKIKIHKDKQTWYEILSQHHNLSLFDLDCIFMRKDPPFDMEFIYVTYMLDLAKKNNVLIVNNPQALRDFNEKVAISYYPKFAPNTLITRSHKKINEFYAKYKDIIVKPLDGMGGSSIFRIKDGDKNKNVILETLTHHESKYIMVQDYQEAIKDGDKRILIVNGEPIKYLLARVPSDSDNRGNLAAGATAEVRELQDSDYKIAKKVAKKLKKQGVMFAGIDVIGDKLTEVNITSPTCIQEIYKATKINAASLLMQAVEQKINKMRQEQQNGEI</sequence>
<keyword evidence="3 10" id="KW-0436">Ligase</keyword>
<evidence type="ECO:0000256" key="1">
    <source>
        <dbReference type="ARBA" id="ARBA00001936"/>
    </source>
</evidence>
<dbReference type="eggNOG" id="COG0189">
    <property type="taxonomic scope" value="Bacteria"/>
</dbReference>
<organism evidence="12 13">
    <name type="scientific">Candidatus Francisella endociliophora</name>
    <dbReference type="NCBI Taxonomy" id="653937"/>
    <lineage>
        <taxon>Bacteria</taxon>
        <taxon>Pseudomonadati</taxon>
        <taxon>Pseudomonadota</taxon>
        <taxon>Gammaproteobacteria</taxon>
        <taxon>Thiotrichales</taxon>
        <taxon>Francisellaceae</taxon>
        <taxon>Francisella</taxon>
    </lineage>
</organism>
<protein>
    <recommendedName>
        <fullName evidence="10">Glutathione synthetase</fullName>
        <ecNumber evidence="10">6.3.2.3</ecNumber>
    </recommendedName>
    <alternativeName>
        <fullName evidence="10">GSH synthetase</fullName>
        <shortName evidence="10">GSH-S</shortName>
        <shortName evidence="10">GSHase</shortName>
    </alternativeName>
    <alternativeName>
        <fullName evidence="10">Glutathione synthase</fullName>
    </alternativeName>
</protein>
<evidence type="ECO:0000313" key="13">
    <source>
        <dbReference type="Proteomes" id="UP000029672"/>
    </source>
</evidence>
<dbReference type="UniPathway" id="UPA00142">
    <property type="reaction ID" value="UER00210"/>
</dbReference>
<dbReference type="Gene3D" id="3.30.470.20">
    <property type="entry name" value="ATP-grasp fold, B domain"/>
    <property type="match status" value="1"/>
</dbReference>
<dbReference type="InterPro" id="IPR004218">
    <property type="entry name" value="GSHS_ATP-bd"/>
</dbReference>
<dbReference type="Proteomes" id="UP000029672">
    <property type="component" value="Chromosome"/>
</dbReference>
<dbReference type="NCBIfam" id="NF003573">
    <property type="entry name" value="PRK05246.1"/>
    <property type="match status" value="1"/>
</dbReference>
<comment type="pathway">
    <text evidence="10">Sulfur metabolism; glutathione biosynthesis; glutathione from L-cysteine and L-glutamate: step 2/2.</text>
</comment>
<evidence type="ECO:0000313" key="12">
    <source>
        <dbReference type="EMBL" id="AIT08747.1"/>
    </source>
</evidence>
<evidence type="ECO:0000256" key="9">
    <source>
        <dbReference type="ARBA" id="ARBA00023211"/>
    </source>
</evidence>
<evidence type="ECO:0000256" key="10">
    <source>
        <dbReference type="HAMAP-Rule" id="MF_00162"/>
    </source>
</evidence>
<dbReference type="Pfam" id="PF02951">
    <property type="entry name" value="GSH-S_N"/>
    <property type="match status" value="1"/>
</dbReference>
<dbReference type="HAMAP" id="MF_00162">
    <property type="entry name" value="GSH_S"/>
    <property type="match status" value="1"/>
</dbReference>
<evidence type="ECO:0000256" key="6">
    <source>
        <dbReference type="ARBA" id="ARBA00022741"/>
    </source>
</evidence>
<dbReference type="STRING" id="1547445.LO80_01330"/>
<dbReference type="OrthoDB" id="9785415at2"/>
<comment type="cofactor">
    <cofactor evidence="2">
        <name>Mg(2+)</name>
        <dbReference type="ChEBI" id="CHEBI:18420"/>
    </cofactor>
</comment>
<dbReference type="EC" id="6.3.2.3" evidence="10"/>
<dbReference type="KEGG" id="frf:LO80_01330"/>
<keyword evidence="5" id="KW-0479">Metal-binding</keyword>
<gene>
    <name evidence="10" type="primary">gshB</name>
    <name evidence="12" type="ORF">LO80_01330</name>
</gene>
<dbReference type="RefSeq" id="WP_040007840.1">
    <property type="nucleotide sequence ID" value="NZ_CP009574.1"/>
</dbReference>
<keyword evidence="4 10" id="KW-0317">Glutathione biosynthesis</keyword>
<dbReference type="InterPro" id="IPR006284">
    <property type="entry name" value="Glut_synth_pro"/>
</dbReference>
<dbReference type="GO" id="GO:0004363">
    <property type="term" value="F:glutathione synthase activity"/>
    <property type="evidence" value="ECO:0007669"/>
    <property type="project" value="UniProtKB-UniRule"/>
</dbReference>
<dbReference type="PANTHER" id="PTHR21621">
    <property type="entry name" value="RIBOSOMAL PROTEIN S6 MODIFICATION PROTEIN"/>
    <property type="match status" value="1"/>
</dbReference>
<proteinExistence type="inferred from homology"/>
<dbReference type="InterPro" id="IPR016185">
    <property type="entry name" value="PreATP-grasp_dom_sf"/>
</dbReference>
<dbReference type="GO" id="GO:0046872">
    <property type="term" value="F:metal ion binding"/>
    <property type="evidence" value="ECO:0007669"/>
    <property type="project" value="UniProtKB-KW"/>
</dbReference>
<dbReference type="InterPro" id="IPR011761">
    <property type="entry name" value="ATP-grasp"/>
</dbReference>
<evidence type="ECO:0000256" key="7">
    <source>
        <dbReference type="ARBA" id="ARBA00022840"/>
    </source>
</evidence>
<evidence type="ECO:0000256" key="4">
    <source>
        <dbReference type="ARBA" id="ARBA00022684"/>
    </source>
</evidence>
<keyword evidence="7 10" id="KW-0067">ATP-binding</keyword>
<accession>A0A097EMF2</accession>
<dbReference type="FunFam" id="3.30.1490.20:FF:000009">
    <property type="entry name" value="Glutathione synthetase"/>
    <property type="match status" value="1"/>
</dbReference>
<keyword evidence="6 10" id="KW-0547">Nucleotide-binding</keyword>
<dbReference type="HOGENOM" id="CLU_068239_0_0_6"/>
<dbReference type="InterPro" id="IPR004215">
    <property type="entry name" value="GSHS_N"/>
</dbReference>
<name>A0A097EMF2_9GAMM</name>
<dbReference type="Gene3D" id="3.30.1490.20">
    <property type="entry name" value="ATP-grasp fold, A domain"/>
    <property type="match status" value="1"/>
</dbReference>
<comment type="catalytic activity">
    <reaction evidence="10">
        <text>gamma-L-glutamyl-L-cysteine + glycine + ATP = glutathione + ADP + phosphate + H(+)</text>
        <dbReference type="Rhea" id="RHEA:13557"/>
        <dbReference type="ChEBI" id="CHEBI:15378"/>
        <dbReference type="ChEBI" id="CHEBI:30616"/>
        <dbReference type="ChEBI" id="CHEBI:43474"/>
        <dbReference type="ChEBI" id="CHEBI:57305"/>
        <dbReference type="ChEBI" id="CHEBI:57925"/>
        <dbReference type="ChEBI" id="CHEBI:58173"/>
        <dbReference type="ChEBI" id="CHEBI:456216"/>
        <dbReference type="EC" id="6.3.2.3"/>
    </reaction>
</comment>
<dbReference type="Gene3D" id="3.40.50.20">
    <property type="match status" value="1"/>
</dbReference>
<keyword evidence="8" id="KW-0460">Magnesium</keyword>
<evidence type="ECO:0000256" key="8">
    <source>
        <dbReference type="ARBA" id="ARBA00022842"/>
    </source>
</evidence>